<feature type="domain" description="HTH luxR-type" evidence="2">
    <location>
        <begin position="102"/>
        <end position="159"/>
    </location>
</feature>
<dbReference type="InterPro" id="IPR000792">
    <property type="entry name" value="Tscrpt_reg_LuxR_C"/>
</dbReference>
<gene>
    <name evidence="3" type="ORF">MNBD_NITROSPINAE03-1788</name>
</gene>
<name>A0A3B1C0P5_9ZZZZ</name>
<feature type="transmembrane region" description="Helical" evidence="1">
    <location>
        <begin position="36"/>
        <end position="54"/>
    </location>
</feature>
<dbReference type="GO" id="GO:0006355">
    <property type="term" value="P:regulation of DNA-templated transcription"/>
    <property type="evidence" value="ECO:0007669"/>
    <property type="project" value="InterPro"/>
</dbReference>
<dbReference type="InterPro" id="IPR036388">
    <property type="entry name" value="WH-like_DNA-bd_sf"/>
</dbReference>
<keyword evidence="1" id="KW-1133">Transmembrane helix</keyword>
<sequence>MSKDYIAIASVFAAISVIIAIDITYDTLSGGSVGHVFFEGLVFIMSLSGVFLVIRENIAVKKRNVKLLIDLEQSEKEYALWRSEAEKHLKGLGEVIDKQMSRWSLTPAEKEVGLLLLKGFSFKEIAAVRETSERTARQQSLEIYKKSGLSGRAEFSAFFLEDLLLPEIEDSA</sequence>
<dbReference type="GO" id="GO:0003677">
    <property type="term" value="F:DNA binding"/>
    <property type="evidence" value="ECO:0007669"/>
    <property type="project" value="InterPro"/>
</dbReference>
<dbReference type="SUPFAM" id="SSF46894">
    <property type="entry name" value="C-terminal effector domain of the bipartite response regulators"/>
    <property type="match status" value="1"/>
</dbReference>
<dbReference type="Gene3D" id="1.10.10.10">
    <property type="entry name" value="Winged helix-like DNA-binding domain superfamily/Winged helix DNA-binding domain"/>
    <property type="match status" value="1"/>
</dbReference>
<dbReference type="InterPro" id="IPR016032">
    <property type="entry name" value="Sig_transdc_resp-reg_C-effctor"/>
</dbReference>
<keyword evidence="1" id="KW-0812">Transmembrane</keyword>
<organism evidence="3">
    <name type="scientific">hydrothermal vent metagenome</name>
    <dbReference type="NCBI Taxonomy" id="652676"/>
    <lineage>
        <taxon>unclassified sequences</taxon>
        <taxon>metagenomes</taxon>
        <taxon>ecological metagenomes</taxon>
    </lineage>
</organism>
<dbReference type="SMART" id="SM00421">
    <property type="entry name" value="HTH_LUXR"/>
    <property type="match status" value="1"/>
</dbReference>
<dbReference type="AlphaFoldDB" id="A0A3B1C0P5"/>
<evidence type="ECO:0000256" key="1">
    <source>
        <dbReference type="SAM" id="Phobius"/>
    </source>
</evidence>
<keyword evidence="1" id="KW-0472">Membrane</keyword>
<evidence type="ECO:0000259" key="2">
    <source>
        <dbReference type="SMART" id="SM00421"/>
    </source>
</evidence>
<accession>A0A3B1C0P5</accession>
<evidence type="ECO:0000313" key="3">
    <source>
        <dbReference type="EMBL" id="VAX21642.1"/>
    </source>
</evidence>
<proteinExistence type="predicted"/>
<protein>
    <submittedName>
        <fullName evidence="3">Transcriptional regulator, LuxR family</fullName>
    </submittedName>
</protein>
<reference evidence="3" key="1">
    <citation type="submission" date="2018-06" db="EMBL/GenBank/DDBJ databases">
        <authorList>
            <person name="Zhirakovskaya E."/>
        </authorList>
    </citation>
    <scope>NUCLEOTIDE SEQUENCE</scope>
</reference>
<dbReference type="EMBL" id="UOGB01000212">
    <property type="protein sequence ID" value="VAX21642.1"/>
    <property type="molecule type" value="Genomic_DNA"/>
</dbReference>